<feature type="transmembrane region" description="Helical" evidence="1">
    <location>
        <begin position="9"/>
        <end position="27"/>
    </location>
</feature>
<dbReference type="OrthoDB" id="1955294at2"/>
<feature type="domain" description="RND related barrel-sandwich hybrid" evidence="3">
    <location>
        <begin position="58"/>
        <end position="238"/>
    </location>
</feature>
<dbReference type="AlphaFoldDB" id="A0A4Z0YFG8"/>
<keyword evidence="5" id="KW-1185">Reference proteome</keyword>
<dbReference type="Proteomes" id="UP000297714">
    <property type="component" value="Unassembled WGS sequence"/>
</dbReference>
<keyword evidence="1" id="KW-0812">Transmembrane</keyword>
<dbReference type="InterPro" id="IPR058709">
    <property type="entry name" value="BSH_RND-rel"/>
</dbReference>
<evidence type="ECO:0000259" key="2">
    <source>
        <dbReference type="Pfam" id="PF26012"/>
    </source>
</evidence>
<feature type="domain" description="RND related alpha-helical hairpin" evidence="2">
    <location>
        <begin position="96"/>
        <end position="190"/>
    </location>
</feature>
<keyword evidence="1" id="KW-0472">Membrane</keyword>
<organism evidence="4 5">
    <name type="scientific">Caproiciproducens galactitolivorans</name>
    <dbReference type="NCBI Taxonomy" id="642589"/>
    <lineage>
        <taxon>Bacteria</taxon>
        <taxon>Bacillati</taxon>
        <taxon>Bacillota</taxon>
        <taxon>Clostridia</taxon>
        <taxon>Eubacteriales</taxon>
        <taxon>Acutalibacteraceae</taxon>
        <taxon>Caproiciproducens</taxon>
    </lineage>
</organism>
<keyword evidence="1" id="KW-1133">Transmembrane helix</keyword>
<dbReference type="EMBL" id="SRMQ01000001">
    <property type="protein sequence ID" value="TGJ78065.1"/>
    <property type="molecule type" value="Genomic_DNA"/>
</dbReference>
<comment type="caution">
    <text evidence="4">The sequence shown here is derived from an EMBL/GenBank/DDBJ whole genome shotgun (WGS) entry which is preliminary data.</text>
</comment>
<evidence type="ECO:0000256" key="1">
    <source>
        <dbReference type="SAM" id="Phobius"/>
    </source>
</evidence>
<dbReference type="InterPro" id="IPR058728">
    <property type="entry name" value="HH_RND-rel"/>
</dbReference>
<evidence type="ECO:0000313" key="4">
    <source>
        <dbReference type="EMBL" id="TGJ78065.1"/>
    </source>
</evidence>
<protein>
    <submittedName>
        <fullName evidence="4">HlyD family secretion protein</fullName>
    </submittedName>
</protein>
<name>A0A4Z0YFG8_9FIRM</name>
<dbReference type="RefSeq" id="WP_135657301.1">
    <property type="nucleotide sequence ID" value="NZ_SRMQ01000001.1"/>
</dbReference>
<dbReference type="Pfam" id="PF26018">
    <property type="entry name" value="BSH_RND_rel"/>
    <property type="match status" value="1"/>
</dbReference>
<evidence type="ECO:0000313" key="5">
    <source>
        <dbReference type="Proteomes" id="UP000297714"/>
    </source>
</evidence>
<accession>A0A4Z0YFG8</accession>
<proteinExistence type="predicted"/>
<evidence type="ECO:0000259" key="3">
    <source>
        <dbReference type="Pfam" id="PF26018"/>
    </source>
</evidence>
<sequence>MNNQFLRRASSVILAILLYIYLGYQIYNAHYEPVQTETVSYASTSDTVQVNGTAIRKERPITAQVNGILTYVINDGGKVGVGGKVAQIYANAQSAAVHQELENLDSQISELKKLSTPGDTYAANPDSIGKQINLKLTEVLFNLNAGETAKLSNARNDLLYLMNERQIVTNRSVNFSARIAALQAKRAALAASAGAATGSITAPASGYFIRSTDGYESVFDYNNVLSLTPAALEASLKKGSVPQNEAIGKICENFDWYFAFVIPGNQIVKFRLGNKVTINFPFASSEAVPATVVAVNQPNKDSEAVVVLESNFMNSSIASMRNAAAQIQIGQYSGIRVSQKAVHFATVTKTVKDKNNKMFTVKKEVKGVYTMRGSELVFKQIFPLLSTGDYVICDADPPKDELMTASTVKLFDEVVIEGTDLYDGKVVK</sequence>
<dbReference type="Pfam" id="PF26012">
    <property type="entry name" value="HH_RND_rel"/>
    <property type="match status" value="1"/>
</dbReference>
<gene>
    <name evidence="4" type="ORF">CAGA_04770</name>
</gene>
<reference evidence="4 5" key="1">
    <citation type="submission" date="2019-04" db="EMBL/GenBank/DDBJ databases">
        <authorList>
            <person name="Poehlein A."/>
            <person name="Bengelsdorf F.R."/>
            <person name="Duerre P."/>
            <person name="Daniel R."/>
        </authorList>
    </citation>
    <scope>NUCLEOTIDE SEQUENCE [LARGE SCALE GENOMIC DNA]</scope>
    <source>
        <strain evidence="4 5">BS-1</strain>
    </source>
</reference>